<gene>
    <name evidence="3" type="ORF">SE17_31605</name>
</gene>
<organism evidence="3 4">
    <name type="scientific">Kouleothrix aurantiaca</name>
    <dbReference type="NCBI Taxonomy" id="186479"/>
    <lineage>
        <taxon>Bacteria</taxon>
        <taxon>Bacillati</taxon>
        <taxon>Chloroflexota</taxon>
        <taxon>Chloroflexia</taxon>
        <taxon>Chloroflexales</taxon>
        <taxon>Roseiflexineae</taxon>
        <taxon>Roseiflexaceae</taxon>
        <taxon>Kouleothrix</taxon>
    </lineage>
</organism>
<dbReference type="EMBL" id="LJCR01001855">
    <property type="protein sequence ID" value="KPV49617.1"/>
    <property type="molecule type" value="Genomic_DNA"/>
</dbReference>
<dbReference type="InterPro" id="IPR016007">
    <property type="entry name" value="Alpha_rhamnosid"/>
</dbReference>
<dbReference type="InterPro" id="IPR008902">
    <property type="entry name" value="Rhamnosid_concanavalin"/>
</dbReference>
<reference evidence="3 4" key="1">
    <citation type="submission" date="2015-09" db="EMBL/GenBank/DDBJ databases">
        <title>Draft genome sequence of Kouleothrix aurantiaca JCM 19913.</title>
        <authorList>
            <person name="Hemp J."/>
        </authorList>
    </citation>
    <scope>NUCLEOTIDE SEQUENCE [LARGE SCALE GENOMIC DNA]</scope>
    <source>
        <strain evidence="3 4">COM-B</strain>
    </source>
</reference>
<dbReference type="AlphaFoldDB" id="A0A0P9FAL3"/>
<proteinExistence type="predicted"/>
<name>A0A0P9FAL3_9CHLR</name>
<dbReference type="PANTHER" id="PTHR33307">
    <property type="entry name" value="ALPHA-RHAMNOSIDASE (EUROFUNG)"/>
    <property type="match status" value="1"/>
</dbReference>
<feature type="domain" description="Bacterial alpha-L-rhamnosidase N-terminal" evidence="2">
    <location>
        <begin position="33"/>
        <end position="202"/>
    </location>
</feature>
<feature type="domain" description="Alpha-L-rhamnosidase concanavalin-like" evidence="1">
    <location>
        <begin position="213"/>
        <end position="310"/>
    </location>
</feature>
<feature type="non-terminal residue" evidence="3">
    <location>
        <position position="324"/>
    </location>
</feature>
<sequence length="324" mass="35891">MAVSFAVVTGHEDPTKPQAAPLLRRAFDVRSGVQQARLYVTALGVYEAEINGVSVGDNVLSPGWTSYNHRLRYQIFDVTSLLHQGPNALGANLGDGWFRGRIGFNGGRRNIYGDRLALLAQLEIDYADGTTDRIITDETWHATTGPILASDIYDGETYDARLERTGWSQPGYDNGDWASVRIIERDLATLVAPSGPPVRRIEEVAPVAITMSPAGRTLVDFGQNLVGRLRIRVRGAAGQTITLRHAEVLEHGELGIRPLRRAAATDRYTLHGDGLETWEPRFTFHGFRYAEVDGWPGELHPEDLRAVVCHSDMERTGWFECSDP</sequence>
<dbReference type="Pfam" id="PF05592">
    <property type="entry name" value="Bac_rhamnosid"/>
    <property type="match status" value="1"/>
</dbReference>
<dbReference type="Pfam" id="PF08531">
    <property type="entry name" value="Bac_rhamnosid_N"/>
    <property type="match status" value="1"/>
</dbReference>
<dbReference type="PANTHER" id="PTHR33307:SF6">
    <property type="entry name" value="ALPHA-RHAMNOSIDASE (EUROFUNG)-RELATED"/>
    <property type="match status" value="1"/>
</dbReference>
<keyword evidence="4" id="KW-1185">Reference proteome</keyword>
<dbReference type="InterPro" id="IPR013737">
    <property type="entry name" value="Bac_rhamnosid_N"/>
</dbReference>
<accession>A0A0P9FAL3</accession>
<protein>
    <submittedName>
        <fullName evidence="3">Alpha-L-rhamnosidase</fullName>
    </submittedName>
</protein>
<comment type="caution">
    <text evidence="3">The sequence shown here is derived from an EMBL/GenBank/DDBJ whole genome shotgun (WGS) entry which is preliminary data.</text>
</comment>
<dbReference type="Proteomes" id="UP000050509">
    <property type="component" value="Unassembled WGS sequence"/>
</dbReference>
<evidence type="ECO:0000313" key="4">
    <source>
        <dbReference type="Proteomes" id="UP000050509"/>
    </source>
</evidence>
<evidence type="ECO:0000259" key="2">
    <source>
        <dbReference type="Pfam" id="PF08531"/>
    </source>
</evidence>
<evidence type="ECO:0000259" key="1">
    <source>
        <dbReference type="Pfam" id="PF05592"/>
    </source>
</evidence>
<evidence type="ECO:0000313" key="3">
    <source>
        <dbReference type="EMBL" id="KPV49617.1"/>
    </source>
</evidence>
<dbReference type="Gene3D" id="2.60.120.260">
    <property type="entry name" value="Galactose-binding domain-like"/>
    <property type="match status" value="2"/>
</dbReference>